<keyword evidence="6 9" id="KW-0804">Transcription</keyword>
<evidence type="ECO:0000256" key="5">
    <source>
        <dbReference type="ARBA" id="ARBA00023159"/>
    </source>
</evidence>
<dbReference type="GO" id="GO:0016592">
    <property type="term" value="C:mediator complex"/>
    <property type="evidence" value="ECO:0007669"/>
    <property type="project" value="InterPro"/>
</dbReference>
<comment type="function">
    <text evidence="9">Component of the Mediator complex, a coactivator involved in the regulated transcription of nearly all RNA polymerase II-dependent genes. Mediator functions as a bridge to convey information from gene-specific regulatory proteins to the basal RNA polymerase II transcription machinery. Mediator is recruited to promoters by direct interactions with regulatory proteins and serves as a scaffold for the assembly of a functional preinitiation complex with RNA polymerase II and the general transcription factors.</text>
</comment>
<dbReference type="Pfam" id="PF08633">
    <property type="entry name" value="Rox3"/>
    <property type="match status" value="1"/>
</dbReference>
<keyword evidence="5 9" id="KW-0010">Activator</keyword>
<evidence type="ECO:0000256" key="8">
    <source>
        <dbReference type="ARBA" id="ARBA00032018"/>
    </source>
</evidence>
<dbReference type="GO" id="GO:0006357">
    <property type="term" value="P:regulation of transcription by RNA polymerase II"/>
    <property type="evidence" value="ECO:0007669"/>
    <property type="project" value="InterPro"/>
</dbReference>
<feature type="region of interest" description="Disordered" evidence="10">
    <location>
        <begin position="50"/>
        <end position="133"/>
    </location>
</feature>
<keyword evidence="7 9" id="KW-0539">Nucleus</keyword>
<dbReference type="InterPro" id="IPR013942">
    <property type="entry name" value="Mediator_Med19_fun"/>
</dbReference>
<organism evidence="11 12">
    <name type="scientific">Aureobasidium pullulans</name>
    <name type="common">Black yeast</name>
    <name type="synonym">Pullularia pullulans</name>
    <dbReference type="NCBI Taxonomy" id="5580"/>
    <lineage>
        <taxon>Eukaryota</taxon>
        <taxon>Fungi</taxon>
        <taxon>Dikarya</taxon>
        <taxon>Ascomycota</taxon>
        <taxon>Pezizomycotina</taxon>
        <taxon>Dothideomycetes</taxon>
        <taxon>Dothideomycetidae</taxon>
        <taxon>Dothideales</taxon>
        <taxon>Saccotheciaceae</taxon>
        <taxon>Aureobasidium</taxon>
    </lineage>
</organism>
<evidence type="ECO:0000256" key="2">
    <source>
        <dbReference type="ARBA" id="ARBA00009259"/>
    </source>
</evidence>
<evidence type="ECO:0000256" key="4">
    <source>
        <dbReference type="ARBA" id="ARBA00023015"/>
    </source>
</evidence>
<proteinExistence type="inferred from homology"/>
<comment type="subcellular location">
    <subcellularLocation>
        <location evidence="1 9">Nucleus</location>
    </subcellularLocation>
</comment>
<feature type="region of interest" description="Disordered" evidence="10">
    <location>
        <begin position="145"/>
        <end position="211"/>
    </location>
</feature>
<comment type="subunit">
    <text evidence="9">Component of the Mediator complex.</text>
</comment>
<evidence type="ECO:0000256" key="6">
    <source>
        <dbReference type="ARBA" id="ARBA00023163"/>
    </source>
</evidence>
<dbReference type="Proteomes" id="UP000308014">
    <property type="component" value="Unassembled WGS sequence"/>
</dbReference>
<comment type="similarity">
    <text evidence="2 9">Belongs to the Mediator complex subunit 19 family.</text>
</comment>
<reference evidence="11 12" key="1">
    <citation type="submission" date="2018-10" db="EMBL/GenBank/DDBJ databases">
        <title>Fifty Aureobasidium pullulans genomes reveal a recombining polyextremotolerant generalist.</title>
        <authorList>
            <person name="Gostincar C."/>
            <person name="Turk M."/>
            <person name="Zajc J."/>
            <person name="Gunde-Cimerman N."/>
        </authorList>
    </citation>
    <scope>NUCLEOTIDE SEQUENCE [LARGE SCALE GENOMIC DNA]</scope>
    <source>
        <strain evidence="11 12">EXF-11318</strain>
    </source>
</reference>
<gene>
    <name evidence="9" type="primary">MED19</name>
    <name evidence="11" type="ORF">D6D24_09587</name>
</gene>
<evidence type="ECO:0000313" key="12">
    <source>
        <dbReference type="Proteomes" id="UP000308014"/>
    </source>
</evidence>
<evidence type="ECO:0000256" key="10">
    <source>
        <dbReference type="SAM" id="MobiDB-lite"/>
    </source>
</evidence>
<protein>
    <recommendedName>
        <fullName evidence="3 9">Mediator of RNA polymerase II transcription subunit 19</fullName>
    </recommendedName>
    <alternativeName>
        <fullName evidence="8 9">Mediator complex subunit 19</fullName>
    </alternativeName>
</protein>
<evidence type="ECO:0000256" key="1">
    <source>
        <dbReference type="ARBA" id="ARBA00004123"/>
    </source>
</evidence>
<evidence type="ECO:0000313" key="11">
    <source>
        <dbReference type="EMBL" id="THW07493.1"/>
    </source>
</evidence>
<feature type="compositionally biased region" description="Low complexity" evidence="10">
    <location>
        <begin position="372"/>
        <end position="389"/>
    </location>
</feature>
<evidence type="ECO:0000256" key="9">
    <source>
        <dbReference type="RuleBase" id="RU364151"/>
    </source>
</evidence>
<accession>A0A4S8V862</accession>
<sequence>MDRHDDAASRPVVPSLSRKSWRIPIGRGFLLGQGAHGSLVSEIVRHIDSHDAPLPRHPHARIYGSAGRTHTNRPTSKQRRRQSPSFDHRPASTSTSIVASSPSPSHRPPPATSPIDSPVARMPTSPASPPYYYQNQPVIHKAAPVSVAPHTPPSPASVRMSSSAHNGKDQSFPTPPSSYVPTSSHSFAGMNTHNSTPQHSMDTDMPDAEAPQARPTLPLLCQSPHPISRPHPNENLINLYGLQSIANSVRRTDPITGEKINKLRKSYEGKVKNFGLTGKNKPTDLNEELRGLLQWDPESWYDQRVHGRELDKAESSPLMATLGRALTMNPGTLPADEHNKWKSILGLDDGNKTPSQPASKIPAHSQMLKAQASSMRAPAPASPRASNPNGIRPDRSNKKRRYDESSYTGYNESYQEDDGYSTGGLDDKRNSATKKRRKKEFPTNFDASGGSSAFNNGMLGVGVKSS</sequence>
<feature type="compositionally biased region" description="Polar residues" evidence="10">
    <location>
        <begin position="445"/>
        <end position="455"/>
    </location>
</feature>
<evidence type="ECO:0000256" key="7">
    <source>
        <dbReference type="ARBA" id="ARBA00023242"/>
    </source>
</evidence>
<dbReference type="GO" id="GO:0003712">
    <property type="term" value="F:transcription coregulator activity"/>
    <property type="evidence" value="ECO:0007669"/>
    <property type="project" value="InterPro"/>
</dbReference>
<comment type="caution">
    <text evidence="11">The sequence shown here is derived from an EMBL/GenBank/DDBJ whole genome shotgun (WGS) entry which is preliminary data.</text>
</comment>
<feature type="compositionally biased region" description="Basic and acidic residues" evidence="10">
    <location>
        <begin position="392"/>
        <end position="404"/>
    </location>
</feature>
<dbReference type="EMBL" id="QZAJ01000682">
    <property type="protein sequence ID" value="THW07493.1"/>
    <property type="molecule type" value="Genomic_DNA"/>
</dbReference>
<keyword evidence="4 9" id="KW-0805">Transcription regulation</keyword>
<name>A0A4S8V862_AURPU</name>
<feature type="region of interest" description="Disordered" evidence="10">
    <location>
        <begin position="344"/>
        <end position="466"/>
    </location>
</feature>
<feature type="compositionally biased region" description="Low complexity" evidence="10">
    <location>
        <begin position="91"/>
        <end position="104"/>
    </location>
</feature>
<feature type="compositionally biased region" description="Polar residues" evidence="10">
    <location>
        <begin position="189"/>
        <end position="200"/>
    </location>
</feature>
<evidence type="ECO:0000256" key="3">
    <source>
        <dbReference type="ARBA" id="ARBA00019615"/>
    </source>
</evidence>
<dbReference type="AlphaFoldDB" id="A0A4S8V862"/>